<feature type="domain" description="Fibronectin type-III" evidence="4">
    <location>
        <begin position="37"/>
        <end position="134"/>
    </location>
</feature>
<evidence type="ECO:0000313" key="5">
    <source>
        <dbReference type="EMBL" id="CAL4132916.1"/>
    </source>
</evidence>
<dbReference type="SUPFAM" id="SSF49265">
    <property type="entry name" value="Fibronectin type III"/>
    <property type="match status" value="2"/>
</dbReference>
<dbReference type="InterPro" id="IPR036116">
    <property type="entry name" value="FN3_sf"/>
</dbReference>
<dbReference type="GO" id="GO:0045202">
    <property type="term" value="C:synapse"/>
    <property type="evidence" value="ECO:0007669"/>
    <property type="project" value="TreeGrafter"/>
</dbReference>
<organism evidence="5 6">
    <name type="scientific">Meganyctiphanes norvegica</name>
    <name type="common">Northern krill</name>
    <name type="synonym">Thysanopoda norvegica</name>
    <dbReference type="NCBI Taxonomy" id="48144"/>
    <lineage>
        <taxon>Eukaryota</taxon>
        <taxon>Metazoa</taxon>
        <taxon>Ecdysozoa</taxon>
        <taxon>Arthropoda</taxon>
        <taxon>Crustacea</taxon>
        <taxon>Multicrustacea</taxon>
        <taxon>Malacostraca</taxon>
        <taxon>Eumalacostraca</taxon>
        <taxon>Eucarida</taxon>
        <taxon>Euphausiacea</taxon>
        <taxon>Euphausiidae</taxon>
        <taxon>Meganyctiphanes</taxon>
    </lineage>
</organism>
<dbReference type="FunFam" id="2.60.40.10:FF:000028">
    <property type="entry name" value="Neuronal cell adhesion molecule"/>
    <property type="match status" value="1"/>
</dbReference>
<protein>
    <recommendedName>
        <fullName evidence="4">Fibronectin type-III domain-containing protein</fullName>
    </recommendedName>
</protein>
<feature type="non-terminal residue" evidence="5">
    <location>
        <position position="475"/>
    </location>
</feature>
<feature type="transmembrane region" description="Helical" evidence="3">
    <location>
        <begin position="357"/>
        <end position="379"/>
    </location>
</feature>
<dbReference type="Proteomes" id="UP001497623">
    <property type="component" value="Unassembled WGS sequence"/>
</dbReference>
<dbReference type="Gene3D" id="2.60.40.10">
    <property type="entry name" value="Immunoglobulins"/>
    <property type="match status" value="3"/>
</dbReference>
<dbReference type="PANTHER" id="PTHR13817">
    <property type="entry name" value="TITIN"/>
    <property type="match status" value="1"/>
</dbReference>
<keyword evidence="6" id="KW-1185">Reference proteome</keyword>
<feature type="compositionally biased region" description="Polar residues" evidence="2">
    <location>
        <begin position="419"/>
        <end position="433"/>
    </location>
</feature>
<evidence type="ECO:0000256" key="1">
    <source>
        <dbReference type="ARBA" id="ARBA00022737"/>
    </source>
</evidence>
<feature type="non-terminal residue" evidence="5">
    <location>
        <position position="1"/>
    </location>
</feature>
<dbReference type="GO" id="GO:0007156">
    <property type="term" value="P:homophilic cell adhesion via plasma membrane adhesion molecules"/>
    <property type="evidence" value="ECO:0007669"/>
    <property type="project" value="TreeGrafter"/>
</dbReference>
<feature type="domain" description="Fibronectin type-III" evidence="4">
    <location>
        <begin position="1"/>
        <end position="32"/>
    </location>
</feature>
<dbReference type="PRINTS" id="PR00014">
    <property type="entry name" value="FNTYPEIII"/>
</dbReference>
<evidence type="ECO:0000256" key="2">
    <source>
        <dbReference type="SAM" id="MobiDB-lite"/>
    </source>
</evidence>
<sequence length="475" mass="53143">ERDTNYEVQVVSFNAQGESEPSAPLTVYVGEAVPTGSPKNIRAQPVSSTEIKITWEPPDEKLKNGELLGYKIFYRKEDDPEGSEEVEVVGPSSLSHELLYLDMYTMYIINILCFNPAGDGPKSEKPASARTHEDLPGPVANLNFTDITMNSLKVVWDPPVRPNGHIIGYLVTYETAQPDENFSKQVKQKVTSTHLLVTTLEEEVAYEFSVRTQTIDYGPEVRANVTTGPQPGSPARPKDLTITKTVSSVTVHWRNSHQGKAPLLGYYIEAKKTVNSLSHPDSDKWDVLMKTETGVVEEYTISYQNLLPSTRYQFRLIAYNQYGISYPAVTNDYIVTPNKMFLEYGYLQQRPFYHQTWFMVTLAAISIVLIIIVIAALCVKSKTYKYKRIVEELLSAQEAANKTMEESLNTDETAFSTFEMRQSRRTGTMSKRSTLGRRSVAASSVGAIGPVNAKSPPRPAPASVTYSDDDTVKRF</sequence>
<feature type="domain" description="Fibronectin type-III" evidence="4">
    <location>
        <begin position="138"/>
        <end position="231"/>
    </location>
</feature>
<keyword evidence="3" id="KW-0812">Transmembrane</keyword>
<feature type="domain" description="Fibronectin type-III" evidence="4">
    <location>
        <begin position="233"/>
        <end position="339"/>
    </location>
</feature>
<evidence type="ECO:0000259" key="4">
    <source>
        <dbReference type="PROSITE" id="PS50853"/>
    </source>
</evidence>
<accession>A0AAV2RPC4</accession>
<name>A0AAV2RPC4_MEGNR</name>
<reference evidence="5 6" key="1">
    <citation type="submission" date="2024-05" db="EMBL/GenBank/DDBJ databases">
        <authorList>
            <person name="Wallberg A."/>
        </authorList>
    </citation>
    <scope>NUCLEOTIDE SEQUENCE [LARGE SCALE GENOMIC DNA]</scope>
</reference>
<dbReference type="CDD" id="cd00063">
    <property type="entry name" value="FN3"/>
    <property type="match status" value="3"/>
</dbReference>
<dbReference type="InterPro" id="IPR050964">
    <property type="entry name" value="Striated_Muscle_Regulatory"/>
</dbReference>
<keyword evidence="3" id="KW-0472">Membrane</keyword>
<dbReference type="AlphaFoldDB" id="A0AAV2RPC4"/>
<dbReference type="PROSITE" id="PS50853">
    <property type="entry name" value="FN3"/>
    <property type="match status" value="4"/>
</dbReference>
<keyword evidence="1" id="KW-0677">Repeat</keyword>
<dbReference type="InterPro" id="IPR013783">
    <property type="entry name" value="Ig-like_fold"/>
</dbReference>
<comment type="caution">
    <text evidence="5">The sequence shown here is derived from an EMBL/GenBank/DDBJ whole genome shotgun (WGS) entry which is preliminary data.</text>
</comment>
<dbReference type="PANTHER" id="PTHR13817:SF166">
    <property type="entry name" value="NEURONAL IGCAM-RELATED"/>
    <property type="match status" value="1"/>
</dbReference>
<evidence type="ECO:0000256" key="3">
    <source>
        <dbReference type="SAM" id="Phobius"/>
    </source>
</evidence>
<evidence type="ECO:0000313" key="6">
    <source>
        <dbReference type="Proteomes" id="UP001497623"/>
    </source>
</evidence>
<dbReference type="SMART" id="SM00060">
    <property type="entry name" value="FN3"/>
    <property type="match status" value="3"/>
</dbReference>
<feature type="region of interest" description="Disordered" evidence="2">
    <location>
        <begin position="419"/>
        <end position="475"/>
    </location>
</feature>
<proteinExistence type="predicted"/>
<gene>
    <name evidence="5" type="ORF">MNOR_LOCUS27082</name>
</gene>
<dbReference type="GO" id="GO:0007416">
    <property type="term" value="P:synapse assembly"/>
    <property type="evidence" value="ECO:0007669"/>
    <property type="project" value="TreeGrafter"/>
</dbReference>
<dbReference type="EMBL" id="CAXKWB010027962">
    <property type="protein sequence ID" value="CAL4132916.1"/>
    <property type="molecule type" value="Genomic_DNA"/>
</dbReference>
<keyword evidence="3" id="KW-1133">Transmembrane helix</keyword>
<dbReference type="InterPro" id="IPR003961">
    <property type="entry name" value="FN3_dom"/>
</dbReference>
<dbReference type="Pfam" id="PF00041">
    <property type="entry name" value="fn3"/>
    <property type="match status" value="3"/>
</dbReference>